<dbReference type="PANTHER" id="PTHR14614">
    <property type="entry name" value="HEPATOCELLULAR CARCINOMA-ASSOCIATED ANTIGEN"/>
    <property type="match status" value="1"/>
</dbReference>
<dbReference type="Pfam" id="PF14904">
    <property type="entry name" value="FAM86"/>
    <property type="match status" value="1"/>
</dbReference>
<dbReference type="InterPro" id="IPR029063">
    <property type="entry name" value="SAM-dependent_MTases_sf"/>
</dbReference>
<name>A0ABD0M9K7_9CAEN</name>
<feature type="region of interest" description="Disordered" evidence="3">
    <location>
        <begin position="280"/>
        <end position="299"/>
    </location>
</feature>
<sequence>MAASCDSKLSCRREHVDELLDRLSTQFLEMVPIRKMKWKDEETAVLVATAQLQQRVLQATVLHPVCRLHPPALSYRTTFMKQLVHKLEQLGAEVCDEVYETYTDLLMQREDEEDMLCYKNYTLPWGEKVSLQESVNLVSQGTTGLSTWQAAQHLAEWVLENPDILREKQVVELGCGLGLTGVVVCRACSIQSYTFTDCHAQVLFLLAKNIERNLALPCADNRLASGAENGCARERKMMRKIKRQLSLTSDKTDGAAASASDRISNHDVGDTEVEVMTSPTKSITTDLEEKPEEDEDVSVSEDIGNVAGVRLEVSAAHWDLDETGQIATLRADPSIRICYLNWEQCQDRVAEQLEADVILGADVVYDPSIIPSLVCLLRQLLEPGPGKPNKKAFIASTVRNEDTRDAFLIALSSEGLSYSVVEGPQEVYFHYERMVPIEILEITAP</sequence>
<feature type="domain" description="FAM86 N-terminal" evidence="4">
    <location>
        <begin position="18"/>
        <end position="104"/>
    </location>
</feature>
<dbReference type="Proteomes" id="UP001519460">
    <property type="component" value="Unassembled WGS sequence"/>
</dbReference>
<gene>
    <name evidence="5" type="ORF">BaRGS_00001042</name>
</gene>
<evidence type="ECO:0000313" key="6">
    <source>
        <dbReference type="Proteomes" id="UP001519460"/>
    </source>
</evidence>
<dbReference type="SUPFAM" id="SSF53335">
    <property type="entry name" value="S-adenosyl-L-methionine-dependent methyltransferases"/>
    <property type="match status" value="1"/>
</dbReference>
<dbReference type="InterPro" id="IPR029426">
    <property type="entry name" value="FAM86_N"/>
</dbReference>
<dbReference type="PANTHER" id="PTHR14614:SF130">
    <property type="entry name" value="PROTEIN-LYSINE N-METHYLTRANSFERASE EEF2KMT"/>
    <property type="match status" value="1"/>
</dbReference>
<keyword evidence="6" id="KW-1185">Reference proteome</keyword>
<evidence type="ECO:0000313" key="5">
    <source>
        <dbReference type="EMBL" id="KAK7508077.1"/>
    </source>
</evidence>
<keyword evidence="2" id="KW-0808">Transferase</keyword>
<evidence type="ECO:0000256" key="3">
    <source>
        <dbReference type="SAM" id="MobiDB-lite"/>
    </source>
</evidence>
<dbReference type="InterPro" id="IPR019410">
    <property type="entry name" value="Methyltransf_16"/>
</dbReference>
<comment type="similarity">
    <text evidence="1">Belongs to the class I-like SAM-binding methyltransferase superfamily. EEF2KMT family.</text>
</comment>
<dbReference type="EMBL" id="JACVVK020000003">
    <property type="protein sequence ID" value="KAK7508077.1"/>
    <property type="molecule type" value="Genomic_DNA"/>
</dbReference>
<dbReference type="GO" id="GO:0016740">
    <property type="term" value="F:transferase activity"/>
    <property type="evidence" value="ECO:0007669"/>
    <property type="project" value="UniProtKB-KW"/>
</dbReference>
<evidence type="ECO:0000256" key="1">
    <source>
        <dbReference type="ARBA" id="ARBA00005511"/>
    </source>
</evidence>
<feature type="compositionally biased region" description="Acidic residues" evidence="3">
    <location>
        <begin position="289"/>
        <end position="299"/>
    </location>
</feature>
<protein>
    <recommendedName>
        <fullName evidence="4">FAM86 N-terminal domain-containing protein</fullName>
    </recommendedName>
</protein>
<dbReference type="Pfam" id="PF10294">
    <property type="entry name" value="Methyltransf_16"/>
    <property type="match status" value="2"/>
</dbReference>
<evidence type="ECO:0000256" key="2">
    <source>
        <dbReference type="ARBA" id="ARBA00022679"/>
    </source>
</evidence>
<proteinExistence type="inferred from homology"/>
<dbReference type="Gene3D" id="3.40.50.150">
    <property type="entry name" value="Vaccinia Virus protein VP39"/>
    <property type="match status" value="1"/>
</dbReference>
<accession>A0ABD0M9K7</accession>
<evidence type="ECO:0000259" key="4">
    <source>
        <dbReference type="Pfam" id="PF14904"/>
    </source>
</evidence>
<dbReference type="AlphaFoldDB" id="A0ABD0M9K7"/>
<reference evidence="5 6" key="1">
    <citation type="journal article" date="2023" name="Sci. Data">
        <title>Genome assembly of the Korean intertidal mud-creeper Batillaria attramentaria.</title>
        <authorList>
            <person name="Patra A.K."/>
            <person name="Ho P.T."/>
            <person name="Jun S."/>
            <person name="Lee S.J."/>
            <person name="Kim Y."/>
            <person name="Won Y.J."/>
        </authorList>
    </citation>
    <scope>NUCLEOTIDE SEQUENCE [LARGE SCALE GENOMIC DNA]</scope>
    <source>
        <strain evidence="5">Wonlab-2016</strain>
    </source>
</reference>
<organism evidence="5 6">
    <name type="scientific">Batillaria attramentaria</name>
    <dbReference type="NCBI Taxonomy" id="370345"/>
    <lineage>
        <taxon>Eukaryota</taxon>
        <taxon>Metazoa</taxon>
        <taxon>Spiralia</taxon>
        <taxon>Lophotrochozoa</taxon>
        <taxon>Mollusca</taxon>
        <taxon>Gastropoda</taxon>
        <taxon>Caenogastropoda</taxon>
        <taxon>Sorbeoconcha</taxon>
        <taxon>Cerithioidea</taxon>
        <taxon>Batillariidae</taxon>
        <taxon>Batillaria</taxon>
    </lineage>
</organism>
<comment type="caution">
    <text evidence="5">The sequence shown here is derived from an EMBL/GenBank/DDBJ whole genome shotgun (WGS) entry which is preliminary data.</text>
</comment>